<keyword evidence="3 11" id="KW-0813">Transport</keyword>
<evidence type="ECO:0000256" key="4">
    <source>
        <dbReference type="ARBA" id="ARBA00022475"/>
    </source>
</evidence>
<dbReference type="EMBL" id="BTSY01000004">
    <property type="protein sequence ID" value="GMT26242.1"/>
    <property type="molecule type" value="Genomic_DNA"/>
</dbReference>
<dbReference type="InterPro" id="IPR006028">
    <property type="entry name" value="GABAA/Glycine_rcpt"/>
</dbReference>
<evidence type="ECO:0000256" key="1">
    <source>
        <dbReference type="ARBA" id="ARBA00004141"/>
    </source>
</evidence>
<evidence type="ECO:0000256" key="8">
    <source>
        <dbReference type="ARBA" id="ARBA00023065"/>
    </source>
</evidence>
<sequence>MIFVYSRIDISSDETNVNLITIFLLLLYIIDIYSEILMILKSKIMHHLFLLISTIPIVESNAEKIGAGVILNRLFNESYDVRVPPPSANGGEGPVDIGVSLLVRSISNVDVVAKTYDLEITFREHWKDARLAYDHIQGQLPKHIVIHDKDTVWRPDTYFQNEKRAHHHELDKPNVFIKMMPDGSVFFSERLTLTLSCPMLLDMFPFDEHRCNLDIASYAYSADDIVYKWAKNSPVQLKLNYYYSLSSFFLDGGPNHTICSSRTNTGDYPCLQANFWLARVSRYYYNHVYIPSILLVSISWGSFWLDQSAASARLALGIIPLFMMSNQAADINNKLPPVHYIKAIDVWFGGCFIFIFGAILEYVWVTYMANLNEQREKTQRCCSSNGKSTTISPMDDSNPTREDASLLSSSLSNSNCWLEAKRIDITCRIVFPIAFFIFIAVYWANYVLLASKKN</sequence>
<proteinExistence type="inferred from homology"/>
<reference evidence="14" key="1">
    <citation type="submission" date="2023-10" db="EMBL/GenBank/DDBJ databases">
        <title>Genome assembly of Pristionchus species.</title>
        <authorList>
            <person name="Yoshida K."/>
            <person name="Sommer R.J."/>
        </authorList>
    </citation>
    <scope>NUCLEOTIDE SEQUENCE</scope>
    <source>
        <strain evidence="14">RS5133</strain>
    </source>
</reference>
<dbReference type="GO" id="GO:0005230">
    <property type="term" value="F:extracellular ligand-gated monoatomic ion channel activity"/>
    <property type="evidence" value="ECO:0007669"/>
    <property type="project" value="InterPro"/>
</dbReference>
<evidence type="ECO:0000256" key="10">
    <source>
        <dbReference type="ARBA" id="ARBA00023303"/>
    </source>
</evidence>
<evidence type="ECO:0000256" key="6">
    <source>
        <dbReference type="ARBA" id="ARBA00022729"/>
    </source>
</evidence>
<dbReference type="Gene3D" id="1.20.58.390">
    <property type="entry name" value="Neurotransmitter-gated ion-channel transmembrane domain"/>
    <property type="match status" value="1"/>
</dbReference>
<keyword evidence="8 11" id="KW-0406">Ion transport</keyword>
<dbReference type="PROSITE" id="PS50835">
    <property type="entry name" value="IG_LIKE"/>
    <property type="match status" value="1"/>
</dbReference>
<dbReference type="PROSITE" id="PS00236">
    <property type="entry name" value="NEUROTR_ION_CHANNEL"/>
    <property type="match status" value="1"/>
</dbReference>
<feature type="region of interest" description="Disordered" evidence="12">
    <location>
        <begin position="382"/>
        <end position="404"/>
    </location>
</feature>
<dbReference type="InterPro" id="IPR006202">
    <property type="entry name" value="Neur_chan_lig-bd"/>
</dbReference>
<comment type="subcellular location">
    <subcellularLocation>
        <location evidence="2">Cell membrane</location>
    </subcellularLocation>
    <subcellularLocation>
        <location evidence="1">Membrane</location>
        <topology evidence="1">Multi-pass membrane protein</topology>
    </subcellularLocation>
</comment>
<keyword evidence="5 11" id="KW-0812">Transmembrane</keyword>
<evidence type="ECO:0000259" key="13">
    <source>
        <dbReference type="PROSITE" id="PS50835"/>
    </source>
</evidence>
<dbReference type="Proteomes" id="UP001432322">
    <property type="component" value="Unassembled WGS sequence"/>
</dbReference>
<keyword evidence="15" id="KW-1185">Reference proteome</keyword>
<evidence type="ECO:0000256" key="12">
    <source>
        <dbReference type="SAM" id="MobiDB-lite"/>
    </source>
</evidence>
<evidence type="ECO:0000313" key="14">
    <source>
        <dbReference type="EMBL" id="GMT26242.1"/>
    </source>
</evidence>
<dbReference type="Gene3D" id="2.70.170.10">
    <property type="entry name" value="Neurotransmitter-gated ion-channel ligand-binding domain"/>
    <property type="match status" value="1"/>
</dbReference>
<keyword evidence="4" id="KW-1003">Cell membrane</keyword>
<feature type="transmembrane region" description="Helical" evidence="11">
    <location>
        <begin position="346"/>
        <end position="365"/>
    </location>
</feature>
<organism evidence="14 15">
    <name type="scientific">Pristionchus fissidentatus</name>
    <dbReference type="NCBI Taxonomy" id="1538716"/>
    <lineage>
        <taxon>Eukaryota</taxon>
        <taxon>Metazoa</taxon>
        <taxon>Ecdysozoa</taxon>
        <taxon>Nematoda</taxon>
        <taxon>Chromadorea</taxon>
        <taxon>Rhabditida</taxon>
        <taxon>Rhabditina</taxon>
        <taxon>Diplogasteromorpha</taxon>
        <taxon>Diplogasteroidea</taxon>
        <taxon>Neodiplogasteridae</taxon>
        <taxon>Pristionchus</taxon>
    </lineage>
</organism>
<accession>A0AAV5W334</accession>
<feature type="compositionally biased region" description="Polar residues" evidence="12">
    <location>
        <begin position="382"/>
        <end position="397"/>
    </location>
</feature>
<dbReference type="GO" id="GO:0005886">
    <property type="term" value="C:plasma membrane"/>
    <property type="evidence" value="ECO:0007669"/>
    <property type="project" value="UniProtKB-SubCell"/>
</dbReference>
<keyword evidence="10 11" id="KW-0407">Ion channel</keyword>
<dbReference type="AlphaFoldDB" id="A0AAV5W334"/>
<dbReference type="CDD" id="cd19049">
    <property type="entry name" value="LGIC_TM_anion"/>
    <property type="match status" value="1"/>
</dbReference>
<evidence type="ECO:0000256" key="9">
    <source>
        <dbReference type="ARBA" id="ARBA00023136"/>
    </source>
</evidence>
<dbReference type="InterPro" id="IPR018000">
    <property type="entry name" value="Neurotransmitter_ion_chnl_CS"/>
</dbReference>
<dbReference type="InterPro" id="IPR006201">
    <property type="entry name" value="Neur_channel"/>
</dbReference>
<feature type="transmembrane region" description="Helical" evidence="11">
    <location>
        <begin position="283"/>
        <end position="303"/>
    </location>
</feature>
<dbReference type="PRINTS" id="PR00253">
    <property type="entry name" value="GABAARECEPTR"/>
</dbReference>
<keyword evidence="7 11" id="KW-1133">Transmembrane helix</keyword>
<dbReference type="InterPro" id="IPR007110">
    <property type="entry name" value="Ig-like_dom"/>
</dbReference>
<gene>
    <name evidence="14" type="ORF">PFISCL1PPCAC_17539</name>
</gene>
<evidence type="ECO:0000256" key="11">
    <source>
        <dbReference type="RuleBase" id="RU000687"/>
    </source>
</evidence>
<dbReference type="GO" id="GO:0004888">
    <property type="term" value="F:transmembrane signaling receptor activity"/>
    <property type="evidence" value="ECO:0007669"/>
    <property type="project" value="InterPro"/>
</dbReference>
<dbReference type="InterPro" id="IPR036719">
    <property type="entry name" value="Neuro-gated_channel_TM_sf"/>
</dbReference>
<evidence type="ECO:0000256" key="5">
    <source>
        <dbReference type="ARBA" id="ARBA00022692"/>
    </source>
</evidence>
<dbReference type="PANTHER" id="PTHR18945">
    <property type="entry name" value="NEUROTRANSMITTER GATED ION CHANNEL"/>
    <property type="match status" value="1"/>
</dbReference>
<feature type="transmembrane region" description="Helical" evidence="11">
    <location>
        <begin position="429"/>
        <end position="449"/>
    </location>
</feature>
<dbReference type="Pfam" id="PF02931">
    <property type="entry name" value="Neur_chan_LBD"/>
    <property type="match status" value="1"/>
</dbReference>
<dbReference type="NCBIfam" id="TIGR00860">
    <property type="entry name" value="LIC"/>
    <property type="match status" value="1"/>
</dbReference>
<keyword evidence="6" id="KW-0732">Signal</keyword>
<keyword evidence="9 11" id="KW-0472">Membrane</keyword>
<evidence type="ECO:0000313" key="15">
    <source>
        <dbReference type="Proteomes" id="UP001432322"/>
    </source>
</evidence>
<dbReference type="PRINTS" id="PR00252">
    <property type="entry name" value="NRIONCHANNEL"/>
</dbReference>
<feature type="domain" description="Ig-like" evidence="13">
    <location>
        <begin position="173"/>
        <end position="270"/>
    </location>
</feature>
<evidence type="ECO:0000256" key="7">
    <source>
        <dbReference type="ARBA" id="ARBA00022989"/>
    </source>
</evidence>
<comment type="caution">
    <text evidence="14">The sequence shown here is derived from an EMBL/GenBank/DDBJ whole genome shotgun (WGS) entry which is preliminary data.</text>
</comment>
<dbReference type="InterPro" id="IPR006029">
    <property type="entry name" value="Neurotrans-gated_channel_TM"/>
</dbReference>
<protein>
    <recommendedName>
        <fullName evidence="13">Ig-like domain-containing protein</fullName>
    </recommendedName>
</protein>
<evidence type="ECO:0000256" key="2">
    <source>
        <dbReference type="ARBA" id="ARBA00004236"/>
    </source>
</evidence>
<name>A0AAV5W334_9BILA</name>
<feature type="transmembrane region" description="Helical" evidence="11">
    <location>
        <begin position="20"/>
        <end position="40"/>
    </location>
</feature>
<dbReference type="SUPFAM" id="SSF63712">
    <property type="entry name" value="Nicotinic receptor ligand binding domain-like"/>
    <property type="match status" value="1"/>
</dbReference>
<dbReference type="SUPFAM" id="SSF90112">
    <property type="entry name" value="Neurotransmitter-gated ion-channel transmembrane pore"/>
    <property type="match status" value="1"/>
</dbReference>
<dbReference type="Pfam" id="PF02932">
    <property type="entry name" value="Neur_chan_memb"/>
    <property type="match status" value="1"/>
</dbReference>
<evidence type="ECO:0000256" key="3">
    <source>
        <dbReference type="ARBA" id="ARBA00022448"/>
    </source>
</evidence>
<comment type="similarity">
    <text evidence="11">Belongs to the ligand-gated ion channel (TC 1.A.9) family.</text>
</comment>
<dbReference type="InterPro" id="IPR036734">
    <property type="entry name" value="Neur_chan_lig-bd_sf"/>
</dbReference>
<dbReference type="InterPro" id="IPR038050">
    <property type="entry name" value="Neuro_actylchol_rec"/>
</dbReference>